<dbReference type="AlphaFoldDB" id="A0A1B8Y843"/>
<proteinExistence type="predicted"/>
<accession>A0A1B8Y843</accession>
<gene>
    <name evidence="1" type="ORF">XENTR_v90029642mg</name>
</gene>
<organism evidence="1">
    <name type="scientific">Xenopus tropicalis</name>
    <name type="common">Western clawed frog</name>
    <name type="synonym">Silurana tropicalis</name>
    <dbReference type="NCBI Taxonomy" id="8364"/>
    <lineage>
        <taxon>Eukaryota</taxon>
        <taxon>Metazoa</taxon>
        <taxon>Chordata</taxon>
        <taxon>Craniata</taxon>
        <taxon>Vertebrata</taxon>
        <taxon>Euteleostomi</taxon>
        <taxon>Amphibia</taxon>
        <taxon>Batrachia</taxon>
        <taxon>Anura</taxon>
        <taxon>Pipoidea</taxon>
        <taxon>Pipidae</taxon>
        <taxon>Xenopodinae</taxon>
        <taxon>Xenopus</taxon>
        <taxon>Silurana</taxon>
    </lineage>
</organism>
<sequence length="111" mass="12694">MPLPLGSDDLHSHKVLPRTSYRNVPRYLPNFTRRGGKTEALCQFTQGTSMHLKEYIQTDRDPEGTVDKDRKKKDEEVTIPPFSRFIKDHLPLRPDVPVTLDISPSAHSTQV</sequence>
<reference evidence="1" key="1">
    <citation type="submission" date="2009-11" db="EMBL/GenBank/DDBJ databases">
        <authorList>
            <consortium name="US DOE Joint Genome Institute (JGI-PGF)"/>
            <person name="Ottilar R."/>
            <person name="Schmutz J."/>
            <person name="Salamov A."/>
            <person name="Cheng J.F."/>
            <person name="Lucas S."/>
            <person name="Pitluck S."/>
            <person name="Gundlach H."/>
            <person name="Guo Y."/>
            <person name="Haberer G."/>
            <person name="Nasrallah J."/>
            <person name="Mayer K.F.X."/>
            <person name="van de Peer Y."/>
            <person name="Weigel D."/>
            <person name="Grigoriev I.V."/>
        </authorList>
    </citation>
    <scope>NUCLEOTIDE SEQUENCE</scope>
    <source>
        <strain evidence="1">Nigerian</strain>
    </source>
</reference>
<reference evidence="1" key="3">
    <citation type="submission" date="2016-05" db="EMBL/GenBank/DDBJ databases">
        <title>WGS assembly of Xenopus tropicalis.</title>
        <authorList>
            <person name="Sessions A."/>
            <person name="Jenkins J."/>
            <person name="Mitros T."/>
            <person name="Lyons J.T."/>
            <person name="Dichmann D.S."/>
            <person name="Robert J."/>
            <person name="Harland R.M."/>
            <person name="Rokhsar D.S."/>
        </authorList>
    </citation>
    <scope>NUCLEOTIDE SEQUENCE</scope>
    <source>
        <strain evidence="1">Nigerian</strain>
    </source>
</reference>
<name>A0A1B8Y843_XENTR</name>
<dbReference type="EMBL" id="KV460386">
    <property type="protein sequence ID" value="OCA19138.1"/>
    <property type="molecule type" value="Genomic_DNA"/>
</dbReference>
<evidence type="ECO:0000313" key="1">
    <source>
        <dbReference type="EMBL" id="OCA19138.1"/>
    </source>
</evidence>
<protein>
    <submittedName>
        <fullName evidence="1">Uncharacterized protein</fullName>
    </submittedName>
</protein>
<reference evidence="1" key="2">
    <citation type="journal article" date="2010" name="Science">
        <title>The genome of the Western clawed frog Xenopus tropicalis.</title>
        <authorList>
            <person name="Hellsten U."/>
            <person name="Harland R.M."/>
            <person name="Gilchrist M.J."/>
            <person name="Hendrix D."/>
            <person name="Jurka J."/>
            <person name="Kapitonov V."/>
            <person name="Ovcharenko I."/>
            <person name="Putnam N.H."/>
            <person name="Shu S."/>
            <person name="Taher L."/>
            <person name="Blitz I.L."/>
            <person name="Blumberg B."/>
            <person name="Dichmann D.S."/>
            <person name="Dubchak I."/>
            <person name="Amaya E."/>
            <person name="Detter J.C."/>
            <person name="Fletcher R."/>
            <person name="Gerhard D.S."/>
            <person name="Goodstein D."/>
            <person name="Graves T."/>
            <person name="Grigoriev I.V."/>
            <person name="Grimwood J."/>
            <person name="Kawashima T."/>
            <person name="Lindquist E."/>
            <person name="Lucas S.M."/>
            <person name="Mead P.E."/>
            <person name="Mitros T."/>
            <person name="Ogino H."/>
            <person name="Ohta Y."/>
            <person name="Poliakov A.V."/>
            <person name="Pollet N."/>
            <person name="Robert J."/>
            <person name="Salamov A."/>
            <person name="Sater A.K."/>
            <person name="Schmutz J."/>
            <person name="Terry A."/>
            <person name="Vize P.D."/>
            <person name="Warren W.C."/>
            <person name="Wells D."/>
            <person name="Wills A."/>
            <person name="Wilson R.K."/>
            <person name="Zimmerman L.B."/>
            <person name="Zorn A.M."/>
            <person name="Grainger R."/>
            <person name="Grammer T."/>
            <person name="Khokha M.K."/>
            <person name="Richardson P.M."/>
            <person name="Rokhsar D.S."/>
        </authorList>
    </citation>
    <scope>NUCLEOTIDE SEQUENCE [LARGE SCALE GENOMIC DNA]</scope>
    <source>
        <strain evidence="1">Nigerian</strain>
    </source>
</reference>